<gene>
    <name evidence="3" type="ORF">ABFW12_22955</name>
</gene>
<feature type="region of interest" description="Disordered" evidence="2">
    <location>
        <begin position="199"/>
        <end position="218"/>
    </location>
</feature>
<evidence type="ECO:0000313" key="4">
    <source>
        <dbReference type="Proteomes" id="UP001558474"/>
    </source>
</evidence>
<comment type="caution">
    <text evidence="3">The sequence shown here is derived from an EMBL/GenBank/DDBJ whole genome shotgun (WGS) entry which is preliminary data.</text>
</comment>
<sequence>MTAPTPNSMPGAQQQQTQQPGQPSSTPPAEGVAAPTPPWGTDNTQYDPDKAARLIANLRTSEDNQSKTIQTQNAKIAELEAQLSQAQPLVDAHTEQQRREQGEVATLRQDMDGLKGQLTTAQQTAQANLAMALQAKAEALASNRDPQRPGSAFINPGTAAKLIDVADCLTEDGKVDDKAIASKLDALAQSDPYLIATATTAGRKPNPAQGQGNGSIPAAAAQQLAEKAGDIKGAVNAVAQHLTQAARGPQY</sequence>
<protein>
    <submittedName>
        <fullName evidence="3">Uncharacterized protein</fullName>
    </submittedName>
</protein>
<dbReference type="Proteomes" id="UP001558474">
    <property type="component" value="Unassembled WGS sequence"/>
</dbReference>
<feature type="coiled-coil region" evidence="1">
    <location>
        <begin position="62"/>
        <end position="124"/>
    </location>
</feature>
<proteinExistence type="predicted"/>
<dbReference type="EMBL" id="JBDLOU010000058">
    <property type="protein sequence ID" value="MEX3741091.1"/>
    <property type="molecule type" value="Genomic_DNA"/>
</dbReference>
<name>A0ABV3VI73_9MYCO</name>
<feature type="region of interest" description="Disordered" evidence="2">
    <location>
        <begin position="1"/>
        <end position="51"/>
    </location>
</feature>
<feature type="compositionally biased region" description="Low complexity" evidence="2">
    <location>
        <begin position="10"/>
        <end position="29"/>
    </location>
</feature>
<evidence type="ECO:0000313" key="3">
    <source>
        <dbReference type="EMBL" id="MEX3741091.1"/>
    </source>
</evidence>
<keyword evidence="1" id="KW-0175">Coiled coil</keyword>
<evidence type="ECO:0000256" key="1">
    <source>
        <dbReference type="SAM" id="Coils"/>
    </source>
</evidence>
<reference evidence="3 4" key="1">
    <citation type="submission" date="2024-04" db="EMBL/GenBank/DDBJ databases">
        <title>Genomic Markers of Mycobacteria.</title>
        <authorList>
            <person name="Soliman M.S."/>
            <person name="Elkholy A."/>
            <person name="Soliman N.S."/>
            <person name="Abbas A."/>
            <person name="Khayrat S."/>
            <person name="Shawky S."/>
        </authorList>
    </citation>
    <scope>NUCLEOTIDE SEQUENCE [LARGE SCALE GENOMIC DNA]</scope>
    <source>
        <strain evidence="3 4">Egy-CU-AM5</strain>
    </source>
</reference>
<organism evidence="3 4">
    <name type="scientific">Mycolicibacterium porcinum</name>
    <dbReference type="NCBI Taxonomy" id="39693"/>
    <lineage>
        <taxon>Bacteria</taxon>
        <taxon>Bacillati</taxon>
        <taxon>Actinomycetota</taxon>
        <taxon>Actinomycetes</taxon>
        <taxon>Mycobacteriales</taxon>
        <taxon>Mycobacteriaceae</taxon>
        <taxon>Mycolicibacterium</taxon>
    </lineage>
</organism>
<accession>A0ABV3VI73</accession>
<keyword evidence="4" id="KW-1185">Reference proteome</keyword>
<evidence type="ECO:0000256" key="2">
    <source>
        <dbReference type="SAM" id="MobiDB-lite"/>
    </source>
</evidence>
<dbReference type="RefSeq" id="WP_368573790.1">
    <property type="nucleotide sequence ID" value="NZ_JBDLOU010000058.1"/>
</dbReference>